<dbReference type="CDD" id="cd01189">
    <property type="entry name" value="INT_ICEBs1_C_like"/>
    <property type="match status" value="1"/>
</dbReference>
<dbReference type="PANTHER" id="PTHR30349">
    <property type="entry name" value="PHAGE INTEGRASE-RELATED"/>
    <property type="match status" value="1"/>
</dbReference>
<dbReference type="Pfam" id="PF00589">
    <property type="entry name" value="Phage_integrase"/>
    <property type="match status" value="1"/>
</dbReference>
<dbReference type="Proteomes" id="UP000630086">
    <property type="component" value="Unassembled WGS sequence"/>
</dbReference>
<dbReference type="PROSITE" id="PS51898">
    <property type="entry name" value="TYR_RECOMBINASE"/>
    <property type="match status" value="1"/>
</dbReference>
<dbReference type="AlphaFoldDB" id="A0A2X0PF24"/>
<evidence type="ECO:0000313" key="4">
    <source>
        <dbReference type="EMBL" id="SPB24750.1"/>
    </source>
</evidence>
<dbReference type="InterPro" id="IPR002104">
    <property type="entry name" value="Integrase_catalytic"/>
</dbReference>
<keyword evidence="1" id="KW-0233">DNA recombination</keyword>
<dbReference type="GO" id="GO:0015074">
    <property type="term" value="P:DNA integration"/>
    <property type="evidence" value="ECO:0007669"/>
    <property type="project" value="InterPro"/>
</dbReference>
<proteinExistence type="predicted"/>
<dbReference type="PANTHER" id="PTHR30349:SF64">
    <property type="entry name" value="PROPHAGE INTEGRASE INTD-RELATED"/>
    <property type="match status" value="1"/>
</dbReference>
<dbReference type="InterPro" id="IPR050090">
    <property type="entry name" value="Tyrosine_recombinase_XerCD"/>
</dbReference>
<organism evidence="4">
    <name type="scientific">Lactobacillus helveticus</name>
    <name type="common">Lactobacillus suntoryeus</name>
    <dbReference type="NCBI Taxonomy" id="1587"/>
    <lineage>
        <taxon>Bacteria</taxon>
        <taxon>Bacillati</taxon>
        <taxon>Bacillota</taxon>
        <taxon>Bacilli</taxon>
        <taxon>Lactobacillales</taxon>
        <taxon>Lactobacillaceae</taxon>
        <taxon>Lactobacillus</taxon>
    </lineage>
</organism>
<feature type="domain" description="Tyr recombinase" evidence="2">
    <location>
        <begin position="1"/>
        <end position="203"/>
    </location>
</feature>
<dbReference type="EMBL" id="OGTV01000061">
    <property type="protein sequence ID" value="SPB24750.1"/>
    <property type="molecule type" value="Genomic_DNA"/>
</dbReference>
<evidence type="ECO:0000256" key="1">
    <source>
        <dbReference type="ARBA" id="ARBA00023172"/>
    </source>
</evidence>
<dbReference type="GO" id="GO:0006310">
    <property type="term" value="P:DNA recombination"/>
    <property type="evidence" value="ECO:0007669"/>
    <property type="project" value="UniProtKB-KW"/>
</dbReference>
<name>A0A2X0PF24_LACHE</name>
<reference evidence="4" key="1">
    <citation type="submission" date="2018-01" db="EMBL/GenBank/DDBJ databases">
        <authorList>
            <person name="Gaut B.S."/>
            <person name="Morton B.R."/>
            <person name="Clegg M.T."/>
            <person name="Duvall M.R."/>
        </authorList>
    </citation>
    <scope>NUCLEOTIDE SEQUENCE</scope>
    <source>
        <strain evidence="4">Lactobacillus helveticus</strain>
    </source>
</reference>
<dbReference type="Gene3D" id="1.10.443.10">
    <property type="entry name" value="Intergrase catalytic core"/>
    <property type="match status" value="1"/>
</dbReference>
<dbReference type="GO" id="GO:0003677">
    <property type="term" value="F:DNA binding"/>
    <property type="evidence" value="ECO:0007669"/>
    <property type="project" value="InterPro"/>
</dbReference>
<protein>
    <submittedName>
        <fullName evidence="4">Tyrosine recombinase XerC</fullName>
    </submittedName>
</protein>
<dbReference type="RefSeq" id="WP_020829379.1">
    <property type="nucleotide sequence ID" value="NZ_AP023028.1"/>
</dbReference>
<dbReference type="InterPro" id="IPR013762">
    <property type="entry name" value="Integrase-like_cat_sf"/>
</dbReference>
<evidence type="ECO:0000313" key="3">
    <source>
        <dbReference type="EMBL" id="GFP13522.1"/>
    </source>
</evidence>
<dbReference type="EMBL" id="BLYV01000321">
    <property type="protein sequence ID" value="GFP13522.1"/>
    <property type="molecule type" value="Genomic_DNA"/>
</dbReference>
<evidence type="ECO:0000259" key="2">
    <source>
        <dbReference type="PROSITE" id="PS51898"/>
    </source>
</evidence>
<reference evidence="3" key="2">
    <citation type="submission" date="2020-07" db="EMBL/GenBank/DDBJ databases">
        <title>Draft genome sequence of Lactobacillus helveticus strain JCM 1062.</title>
        <authorList>
            <person name="Endo A."/>
            <person name="Maeno S."/>
            <person name="Kido Y."/>
        </authorList>
    </citation>
    <scope>NUCLEOTIDE SEQUENCE</scope>
    <source>
        <strain evidence="3">JCM 1062</strain>
    </source>
</reference>
<accession>A0A2X0PF24</accession>
<dbReference type="SUPFAM" id="SSF56349">
    <property type="entry name" value="DNA breaking-rejoining enzymes"/>
    <property type="match status" value="1"/>
</dbReference>
<dbReference type="InterPro" id="IPR011010">
    <property type="entry name" value="DNA_brk_join_enz"/>
</dbReference>
<sequence>MLCGNYIYQVFNLILQSASKNENIKIYTFFRLLAYSGMRKGEALALKWSDIDFTSNIISINKTVSIGNKHRVVVNNTTKTKRNRAISMDARTMQLLKEWRFQQRQDLLRLGFNPFDKEQVVFQNFDNEVVRPNLVAVWNKRICDKNGLRRIKIHGFRHTHASLLFNAGVPMEDVKQRLGHASIQTTMDIYTHVTKDKQDKTALSFAQYMEN</sequence>
<gene>
    <name evidence="4" type="primary">xerC_1</name>
    <name evidence="4" type="ORF">BDKNPLJD_01226</name>
    <name evidence="3" type="ORF">LHEJCM1062_13940</name>
</gene>